<dbReference type="OMA" id="PHISYVH"/>
<evidence type="ECO:0000259" key="2">
    <source>
        <dbReference type="PROSITE" id="PS50280"/>
    </source>
</evidence>
<dbReference type="PANTHER" id="PTHR46655:SF1">
    <property type="entry name" value="HISTONE-LYSINE N-METHYLTRANSFERASE ATXR3"/>
    <property type="match status" value="1"/>
</dbReference>
<feature type="compositionally biased region" description="Basic and acidic residues" evidence="1">
    <location>
        <begin position="25"/>
        <end position="44"/>
    </location>
</feature>
<feature type="compositionally biased region" description="Basic and acidic residues" evidence="1">
    <location>
        <begin position="212"/>
        <end position="223"/>
    </location>
</feature>
<feature type="compositionally biased region" description="Basic and acidic residues" evidence="1">
    <location>
        <begin position="298"/>
        <end position="337"/>
    </location>
</feature>
<evidence type="ECO:0000313" key="4">
    <source>
        <dbReference type="Proteomes" id="UP000017836"/>
    </source>
</evidence>
<dbReference type="Proteomes" id="UP000017836">
    <property type="component" value="Unassembled WGS sequence"/>
</dbReference>
<evidence type="ECO:0000313" key="3">
    <source>
        <dbReference type="EMBL" id="ERN12742.1"/>
    </source>
</evidence>
<dbReference type="Pfam" id="PF19633">
    <property type="entry name" value="SDG2_C"/>
    <property type="match status" value="1"/>
</dbReference>
<dbReference type="SUPFAM" id="SSF55277">
    <property type="entry name" value="GYF domain"/>
    <property type="match status" value="1"/>
</dbReference>
<dbReference type="InterPro" id="IPR045606">
    <property type="entry name" value="ATXR3_C"/>
</dbReference>
<protein>
    <recommendedName>
        <fullName evidence="2">SET domain-containing protein</fullName>
    </recommendedName>
</protein>
<feature type="compositionally biased region" description="Basic and acidic residues" evidence="1">
    <location>
        <begin position="349"/>
        <end position="382"/>
    </location>
</feature>
<gene>
    <name evidence="3" type="ORF">AMTR_s00043p00149000</name>
</gene>
<dbReference type="SUPFAM" id="SSF81383">
    <property type="entry name" value="F-box domain"/>
    <property type="match status" value="1"/>
</dbReference>
<feature type="domain" description="SET" evidence="2">
    <location>
        <begin position="1736"/>
        <end position="1878"/>
    </location>
</feature>
<feature type="compositionally biased region" description="Low complexity" evidence="1">
    <location>
        <begin position="338"/>
        <end position="348"/>
    </location>
</feature>
<feature type="compositionally biased region" description="Basic and acidic residues" evidence="1">
    <location>
        <begin position="264"/>
        <end position="279"/>
    </location>
</feature>
<dbReference type="InterPro" id="IPR001214">
    <property type="entry name" value="SET_dom"/>
</dbReference>
<dbReference type="InterPro" id="IPR036047">
    <property type="entry name" value="F-box-like_dom_sf"/>
</dbReference>
<dbReference type="STRING" id="13333.W1PRV8"/>
<dbReference type="Pfam" id="PF25531">
    <property type="entry name" value="GYF_ATXR3"/>
    <property type="match status" value="1"/>
</dbReference>
<feature type="compositionally biased region" description="Low complexity" evidence="1">
    <location>
        <begin position="225"/>
        <end position="250"/>
    </location>
</feature>
<dbReference type="InterPro" id="IPR046341">
    <property type="entry name" value="SET_dom_sf"/>
</dbReference>
<feature type="compositionally biased region" description="Basic and acidic residues" evidence="1">
    <location>
        <begin position="66"/>
        <end position="94"/>
    </location>
</feature>
<dbReference type="Pfam" id="PF00856">
    <property type="entry name" value="SET"/>
    <property type="match status" value="1"/>
</dbReference>
<feature type="compositionally biased region" description="Basic and acidic residues" evidence="1">
    <location>
        <begin position="857"/>
        <end position="868"/>
    </location>
</feature>
<organism evidence="3 4">
    <name type="scientific">Amborella trichopoda</name>
    <dbReference type="NCBI Taxonomy" id="13333"/>
    <lineage>
        <taxon>Eukaryota</taxon>
        <taxon>Viridiplantae</taxon>
        <taxon>Streptophyta</taxon>
        <taxon>Embryophyta</taxon>
        <taxon>Tracheophyta</taxon>
        <taxon>Spermatophyta</taxon>
        <taxon>Magnoliopsida</taxon>
        <taxon>Amborellales</taxon>
        <taxon>Amborellaceae</taxon>
        <taxon>Amborella</taxon>
    </lineage>
</organism>
<dbReference type="OrthoDB" id="308383at2759"/>
<dbReference type="SUPFAM" id="SSF82199">
    <property type="entry name" value="SET domain"/>
    <property type="match status" value="1"/>
</dbReference>
<feature type="compositionally biased region" description="Basic and acidic residues" evidence="1">
    <location>
        <begin position="180"/>
        <end position="205"/>
    </location>
</feature>
<dbReference type="Gramene" id="ERN12742">
    <property type="protein sequence ID" value="ERN12742"/>
    <property type="gene ID" value="AMTR_s00043p00149000"/>
</dbReference>
<proteinExistence type="predicted"/>
<dbReference type="HOGENOM" id="CLU_000704_0_0_1"/>
<dbReference type="EMBL" id="KI392605">
    <property type="protein sequence ID" value="ERN12742.1"/>
    <property type="molecule type" value="Genomic_DNA"/>
</dbReference>
<dbReference type="InterPro" id="IPR057851">
    <property type="entry name" value="ATXR3_GYF"/>
</dbReference>
<dbReference type="PANTHER" id="PTHR46655">
    <property type="entry name" value="HISTONE-LYSINE N-METHYLTRANSFERASE ATXR3"/>
    <property type="match status" value="1"/>
</dbReference>
<feature type="region of interest" description="Disordered" evidence="1">
    <location>
        <begin position="25"/>
        <end position="400"/>
    </location>
</feature>
<dbReference type="Gene3D" id="2.170.270.10">
    <property type="entry name" value="SET domain"/>
    <property type="match status" value="1"/>
</dbReference>
<evidence type="ECO:0000256" key="1">
    <source>
        <dbReference type="SAM" id="MobiDB-lite"/>
    </source>
</evidence>
<feature type="compositionally biased region" description="Basic and acidic residues" evidence="1">
    <location>
        <begin position="1541"/>
        <end position="1554"/>
    </location>
</feature>
<reference evidence="4" key="1">
    <citation type="journal article" date="2013" name="Science">
        <title>The Amborella genome and the evolution of flowering plants.</title>
        <authorList>
            <consortium name="Amborella Genome Project"/>
        </authorList>
    </citation>
    <scope>NUCLEOTIDE SEQUENCE [LARGE SCALE GENOMIC DNA]</scope>
</reference>
<dbReference type="PROSITE" id="PS50280">
    <property type="entry name" value="SET"/>
    <property type="match status" value="1"/>
</dbReference>
<dbReference type="KEGG" id="atr:18440968"/>
<dbReference type="CDD" id="cd10531">
    <property type="entry name" value="SET_SETD2-like"/>
    <property type="match status" value="1"/>
</dbReference>
<feature type="region of interest" description="Disordered" evidence="1">
    <location>
        <begin position="857"/>
        <end position="880"/>
    </location>
</feature>
<feature type="compositionally biased region" description="Acidic residues" evidence="1">
    <location>
        <begin position="1512"/>
        <end position="1539"/>
    </location>
</feature>
<feature type="region of interest" description="Disordered" evidence="1">
    <location>
        <begin position="1508"/>
        <end position="1558"/>
    </location>
</feature>
<dbReference type="InterPro" id="IPR035445">
    <property type="entry name" value="GYF-like_dom_sf"/>
</dbReference>
<accession>W1PRV8</accession>
<sequence>MGDGGVALVASQYVMERFPTCHGLHSYDKSPKCHLQRKPEREMEVEQGELGFENSHNSERSPGIRSQEDTKGGRAHFAEEVSREESPRPVEFPKLRISSVIENPSNGEYQRNSELSRTGTKGSDDFAEEAGECDYSRSRGSSSERHKRNSRWDTSRWEPSRWEPLQERVSNSKGNLGNWGKREPQSCARRSRDDYGDYSVDESRQRSKSRRRSDEYYHSEKSLSHSRNSNSNSRQYRDSSYSSSRDLSNRYSRRYDSSSSSRFSYDKHNRSPSYLDRHSNRSPSYSDRSPRDRGRHHDYRDGNRKSGTDKRDGHYSRDSREEERFSRKESNGRDSRRYSSSSRHLYGSRSDKAIDDQHPSSHSDRVAEDHLVSKSGEKKVEDQMENSNLDSEVRPNAEPPKVDGFVEELQSMEEDMDLCSSPEYAVNVRNQSGTIGLVDQGKPFIRGWYYLDHVGIEQGPSKLCELKQLVEDGFLSSDHLIKHSDSDRWVTVENAASPLVVVNSHSVVPETVTQLVNPPEAPGNAMIEVGDFLKSVNRVSQELGASSAALESPSQLEDLRIDERVDALLNGLAVVPGKELESIAEALQTTFEYADWEKRNPSEGFMRFRDSYMETSRHYRDEENNRAYESLHKESPLLRFGYRSGVLGEKEFALPKIDSSQWFTGRWSCKGGDWRRCDEMAHDRNLKRKIVLNEGFPLCQMPKSGYQDPRYHRHDDLYHPMNYKKLELPPWAYCWLEEKFDHPQPMDAASDSHVAATMGHGSIVSIQAQSVKTSNGDLNKQMVFNRVTQYKAVVAKGARGLTQSVVRNNTLVVKIHGSFVSELHARAHNNEFHSLKPEMEQPSSVLDGKSMLCGDASRPKDWQHDLKGSHGPTSSDNAPPAHVLTKDELKLHLGEWHYLDGAGHESHPVSFKMLQDLVANGTIQRFSSVYRKRDNIWVPITGPAPPDPSIEVSGAPMSVLEARKPSLDNDACDSGDLRREQVVTEKKSPLSYFHALHPQFIGYTRGKLHELVMKSYKNREFAAAVNEVLDPWMNARQPKKAPEKLMSCNSSTWVSLSMKSAIASSLNSGYVDPQSEYGTPTNKMESDLARTSKDFNRFGKRSRLLIDESEEEDDTAMDLGKLQSANYSFDDLCGETAFPQETCANIATGSDGWGLLNGHILARIFHFLRADFKSLAVSAVTCKQWNMAVKFYKDLCVQVDLSSMGLNCTDSIFQYIMSGYNKENITSVILMGCIKITARTLEEVLQSFPSIEFIDNRGCDQFRELTTTYLKVKWKKSRGLHYGSETKISDDSHHKIRSLKQINEKSHNYLGDTLRHSQYKRMKLIGTRKASLLDELRMKGLYSRKSPSLPGGRYKKMEHYLSLRLKEIMNENTFAFFIPKVAEIEDRMQSGYYVGRGLKLLKDDIGRMCRDAMKANNRSDDGEDMTHIIKLFMKLVTYLEDNSKSFYGGSRTGFFPAASNHKKKHKKTMKIGKLSKRNIASYDNGFFDSGEYASDRDSRRRLSKLNRRSFDSDTETSDEAELSEEVSGDEEGTSSDSDVDTGVHSDNEDRELSGDRYQMVDEVLESVTEDREWGARMTKASLVPPITRKYEVIDEYVVIADEEYVQRKMRVALPEDYEEKLNQQKSGEEDMEIPEVKDYKPRKKLGDEVLEQEVYGIDPYTHNLLLDTMPEELDWPLLERHSFIEEVILCVLNKQVRHFTGTGCTPMEFPLPPVVDEILKNAEKDGDTRIMKMAEELLKAMKNRPDDNYVAYRKGLGVVCNKEEGFGEDDFVVEFLGEVYPAWKWFEKQDGIRSLQKNNEDPAPEFYNIYLERPKGDRDGYDLVVVDAMHKANYASRICHSCRPNCEAKVTAVDGQYQIGIYTVRPIGYGEEITFDYNSVTESKEEYEASVCLCGSQVCRGSYLNLTGEGAYQKVLKECHGLLNRHQLMLEACEMNFVSQEDYDDLGKAGLGSCLLSGLPDWLIAYSARLVRFINYERTMLPEEILNYNLEEKRKFFSDICLEVEKSDAEVQAEGVYNQRLQNLAVTLDKVRYVIRCIFEDPKRAPPPLERLSPQALVCFLWKGEGSLVEELLQCVAPHVDSDLLNSLKSKIHARDPSGSDDVGRELRKSLLWLRDEIRSLPSSCKFRHDAAADLIHMYAYTRCFFTVRDYRTVTSAPVYISPLDLGPKYVGKLGSGFEEYRKTYGEGYCLGQLIYWHVQTNADPDSTLAKARRGCLALPDISSFYAKPQKPPPKFSYGPKTVRLMMARMEKQPQKPWRKDQIWKFKSTPRVFGSPMLDAIMNRSALDKEMMQWLKTRPIACHAPWDQ</sequence>
<keyword evidence="4" id="KW-1185">Reference proteome</keyword>
<dbReference type="SMART" id="SM00317">
    <property type="entry name" value="SET"/>
    <property type="match status" value="1"/>
</dbReference>
<feature type="compositionally biased region" description="Basic and acidic residues" evidence="1">
    <location>
        <begin position="150"/>
        <end position="166"/>
    </location>
</feature>
<name>W1PRV8_AMBTC</name>
<feature type="compositionally biased region" description="Polar residues" evidence="1">
    <location>
        <begin position="100"/>
        <end position="121"/>
    </location>
</feature>
<dbReference type="eggNOG" id="KOG1080">
    <property type="taxonomic scope" value="Eukaryota"/>
</dbReference>